<gene>
    <name evidence="1" type="ORF">BKA02_001413</name>
</gene>
<dbReference type="RefSeq" id="WP_179432608.1">
    <property type="nucleotide sequence ID" value="NZ_BAABLC010000001.1"/>
</dbReference>
<evidence type="ECO:0000313" key="1">
    <source>
        <dbReference type="EMBL" id="NYD54358.1"/>
    </source>
</evidence>
<dbReference type="InterPro" id="IPR052552">
    <property type="entry name" value="YeaO-like"/>
</dbReference>
<dbReference type="PANTHER" id="PTHR36849">
    <property type="entry name" value="CYTOPLASMIC PROTEIN-RELATED"/>
    <property type="match status" value="1"/>
</dbReference>
<dbReference type="PANTHER" id="PTHR36849:SF1">
    <property type="entry name" value="CYTOPLASMIC PROTEIN"/>
    <property type="match status" value="1"/>
</dbReference>
<accession>A0A7Y9EUT5</accession>
<name>A0A7Y9EUT5_9MICO</name>
<comment type="caution">
    <text evidence="1">The sequence shown here is derived from an EMBL/GenBank/DDBJ whole genome shotgun (WGS) entry which is preliminary data.</text>
</comment>
<organism evidence="1 2">
    <name type="scientific">Microbacterium pseudoresistens</name>
    <dbReference type="NCBI Taxonomy" id="640634"/>
    <lineage>
        <taxon>Bacteria</taxon>
        <taxon>Bacillati</taxon>
        <taxon>Actinomycetota</taxon>
        <taxon>Actinomycetes</taxon>
        <taxon>Micrococcales</taxon>
        <taxon>Microbacteriaceae</taxon>
        <taxon>Microbacterium</taxon>
    </lineage>
</organism>
<reference evidence="1 2" key="1">
    <citation type="submission" date="2020-07" db="EMBL/GenBank/DDBJ databases">
        <title>Sequencing the genomes of 1000 actinobacteria strains.</title>
        <authorList>
            <person name="Klenk H.-P."/>
        </authorList>
    </citation>
    <scope>NUCLEOTIDE SEQUENCE [LARGE SCALE GENOMIC DNA]</scope>
    <source>
        <strain evidence="1 2">DSM 22185</strain>
    </source>
</reference>
<proteinExistence type="predicted"/>
<keyword evidence="2" id="KW-1185">Reference proteome</keyword>
<dbReference type="Pfam" id="PF22752">
    <property type="entry name" value="DUF488-N3i"/>
    <property type="match status" value="1"/>
</dbReference>
<dbReference type="Proteomes" id="UP000552045">
    <property type="component" value="Unassembled WGS sequence"/>
</dbReference>
<sequence>MDLRRKRAYDTAEPGDGFRVLVDRLWPRGVSKDRAAIDLWAKEVAPSPELRKAWHAAETDADFDECAARYRSELSGDDAEALDELVAAIRGKDVVTLVYALHDEEHTHAIVLEEVLRDRV</sequence>
<protein>
    <submittedName>
        <fullName evidence="1">Uncharacterized protein YeaO (DUF488 family)</fullName>
    </submittedName>
</protein>
<evidence type="ECO:0000313" key="2">
    <source>
        <dbReference type="Proteomes" id="UP000552045"/>
    </source>
</evidence>
<dbReference type="EMBL" id="JACCBH010000001">
    <property type="protein sequence ID" value="NYD54358.1"/>
    <property type="molecule type" value="Genomic_DNA"/>
</dbReference>
<dbReference type="AlphaFoldDB" id="A0A7Y9EUT5"/>